<evidence type="ECO:0000313" key="2">
    <source>
        <dbReference type="EMBL" id="QDT63941.1"/>
    </source>
</evidence>
<dbReference type="Proteomes" id="UP000319976">
    <property type="component" value="Chromosome"/>
</dbReference>
<organism evidence="2 3">
    <name type="scientific">Calycomorphotria hydatis</name>
    <dbReference type="NCBI Taxonomy" id="2528027"/>
    <lineage>
        <taxon>Bacteria</taxon>
        <taxon>Pseudomonadati</taxon>
        <taxon>Planctomycetota</taxon>
        <taxon>Planctomycetia</taxon>
        <taxon>Planctomycetales</taxon>
        <taxon>Planctomycetaceae</taxon>
        <taxon>Calycomorphotria</taxon>
    </lineage>
</organism>
<dbReference type="RefSeq" id="WP_145260675.1">
    <property type="nucleotide sequence ID" value="NZ_CP036316.1"/>
</dbReference>
<proteinExistence type="predicted"/>
<feature type="chain" id="PRO_5021785143" evidence="1">
    <location>
        <begin position="28"/>
        <end position="120"/>
    </location>
</feature>
<accession>A0A517T6F9</accession>
<dbReference type="KEGG" id="chya:V22_11700"/>
<keyword evidence="3" id="KW-1185">Reference proteome</keyword>
<keyword evidence="1" id="KW-0732">Signal</keyword>
<gene>
    <name evidence="2" type="ORF">V22_11700</name>
</gene>
<dbReference type="AlphaFoldDB" id="A0A517T6F9"/>
<dbReference type="EMBL" id="CP036316">
    <property type="protein sequence ID" value="QDT63941.1"/>
    <property type="molecule type" value="Genomic_DNA"/>
</dbReference>
<name>A0A517T6F9_9PLAN</name>
<reference evidence="2 3" key="1">
    <citation type="submission" date="2019-02" db="EMBL/GenBank/DDBJ databases">
        <title>Deep-cultivation of Planctomycetes and their phenomic and genomic characterization uncovers novel biology.</title>
        <authorList>
            <person name="Wiegand S."/>
            <person name="Jogler M."/>
            <person name="Boedeker C."/>
            <person name="Pinto D."/>
            <person name="Vollmers J."/>
            <person name="Rivas-Marin E."/>
            <person name="Kohn T."/>
            <person name="Peeters S.H."/>
            <person name="Heuer A."/>
            <person name="Rast P."/>
            <person name="Oberbeckmann S."/>
            <person name="Bunk B."/>
            <person name="Jeske O."/>
            <person name="Meyerdierks A."/>
            <person name="Storesund J.E."/>
            <person name="Kallscheuer N."/>
            <person name="Luecker S."/>
            <person name="Lage O.M."/>
            <person name="Pohl T."/>
            <person name="Merkel B.J."/>
            <person name="Hornburger P."/>
            <person name="Mueller R.-W."/>
            <person name="Bruemmer F."/>
            <person name="Labrenz M."/>
            <person name="Spormann A.M."/>
            <person name="Op den Camp H."/>
            <person name="Overmann J."/>
            <person name="Amann R."/>
            <person name="Jetten M.S.M."/>
            <person name="Mascher T."/>
            <person name="Medema M.H."/>
            <person name="Devos D.P."/>
            <person name="Kaster A.-K."/>
            <person name="Ovreas L."/>
            <person name="Rohde M."/>
            <person name="Galperin M.Y."/>
            <person name="Jogler C."/>
        </authorList>
    </citation>
    <scope>NUCLEOTIDE SEQUENCE [LARGE SCALE GENOMIC DNA]</scope>
    <source>
        <strain evidence="2 3">V22</strain>
    </source>
</reference>
<feature type="signal peptide" evidence="1">
    <location>
        <begin position="1"/>
        <end position="27"/>
    </location>
</feature>
<protein>
    <submittedName>
        <fullName evidence="2">Uncharacterized protein</fullName>
    </submittedName>
</protein>
<sequence length="120" mass="13462" precursor="true">MSPQRRFGLVGLIIGAVCCLGSTSTQAGDGYYYAAPSYYYGPPVVVAPIVPAPVPYSAYYGGYAPYYPTYTYRPVVAYRAPVYVPYYGRSKWSYEVNGPFGDYEVEYKFRNGYVEIDIDD</sequence>
<evidence type="ECO:0000313" key="3">
    <source>
        <dbReference type="Proteomes" id="UP000319976"/>
    </source>
</evidence>
<evidence type="ECO:0000256" key="1">
    <source>
        <dbReference type="SAM" id="SignalP"/>
    </source>
</evidence>